<dbReference type="EMBL" id="KQ981475">
    <property type="protein sequence ID" value="KYN41473.1"/>
    <property type="molecule type" value="Genomic_DNA"/>
</dbReference>
<gene>
    <name evidence="2" type="ORF">ALC56_04114</name>
</gene>
<feature type="domain" description="Double jelly roll-like" evidence="1">
    <location>
        <begin position="14"/>
        <end position="69"/>
    </location>
</feature>
<reference evidence="2 3" key="1">
    <citation type="submission" date="2016-03" db="EMBL/GenBank/DDBJ databases">
        <title>Trachymyrmex septentrionalis WGS genome.</title>
        <authorList>
            <person name="Nygaard S."/>
            <person name="Hu H."/>
            <person name="Boomsma J."/>
            <person name="Zhang G."/>
        </authorList>
    </citation>
    <scope>NUCLEOTIDE SEQUENCE [LARGE SCALE GENOMIC DNA]</scope>
    <source>
        <strain evidence="2">Tsep2-gDNA-1</strain>
        <tissue evidence="2">Whole body</tissue>
    </source>
</reference>
<proteinExistence type="predicted"/>
<dbReference type="Pfam" id="PF21738">
    <property type="entry name" value="DJR-like_dom"/>
    <property type="match status" value="1"/>
</dbReference>
<keyword evidence="3" id="KW-1185">Reference proteome</keyword>
<organism evidence="2 3">
    <name type="scientific">Trachymyrmex septentrionalis</name>
    <dbReference type="NCBI Taxonomy" id="34720"/>
    <lineage>
        <taxon>Eukaryota</taxon>
        <taxon>Metazoa</taxon>
        <taxon>Ecdysozoa</taxon>
        <taxon>Arthropoda</taxon>
        <taxon>Hexapoda</taxon>
        <taxon>Insecta</taxon>
        <taxon>Pterygota</taxon>
        <taxon>Neoptera</taxon>
        <taxon>Endopterygota</taxon>
        <taxon>Hymenoptera</taxon>
        <taxon>Apocrita</taxon>
        <taxon>Aculeata</taxon>
        <taxon>Formicoidea</taxon>
        <taxon>Formicidae</taxon>
        <taxon>Myrmicinae</taxon>
        <taxon>Trachymyrmex</taxon>
    </lineage>
</organism>
<dbReference type="Proteomes" id="UP000078541">
    <property type="component" value="Unassembled WGS sequence"/>
</dbReference>
<feature type="non-terminal residue" evidence="2">
    <location>
        <position position="1"/>
    </location>
</feature>
<evidence type="ECO:0000313" key="3">
    <source>
        <dbReference type="Proteomes" id="UP000078541"/>
    </source>
</evidence>
<evidence type="ECO:0000313" key="2">
    <source>
        <dbReference type="EMBL" id="KYN41473.1"/>
    </source>
</evidence>
<name>A0A151JYD4_9HYME</name>
<dbReference type="InterPro" id="IPR049512">
    <property type="entry name" value="DJR-like_dom"/>
</dbReference>
<dbReference type="AlphaFoldDB" id="A0A151JYD4"/>
<protein>
    <recommendedName>
        <fullName evidence="1">Double jelly roll-like domain-containing protein</fullName>
    </recommendedName>
</protein>
<sequence>NILNIGGEPIFDDRIVKFEFHTYNTIPTSTHVKLTSTLKLINVEFYLNSKFYPYDDLNLDFDKHRAAICMICIYNTTVYCLIIHDRVIEYSPKFSTQDYVNYHYQKNSLSFFLIYEIKSKIFCDQAQSQKVVYHNYTNVCGSARIYRWKEICREGSGGVEKSHSLSLYFYVPMSWNFLTKSEKYSASCLSAYHHGLQ</sequence>
<accession>A0A151JYD4</accession>
<evidence type="ECO:0000259" key="1">
    <source>
        <dbReference type="Pfam" id="PF21738"/>
    </source>
</evidence>